<dbReference type="InterPro" id="IPR003838">
    <property type="entry name" value="ABC3_permease_C"/>
</dbReference>
<protein>
    <recommendedName>
        <fullName evidence="7">ABC3 transporter permease C-terminal domain-containing protein</fullName>
    </recommendedName>
</protein>
<evidence type="ECO:0000256" key="2">
    <source>
        <dbReference type="ARBA" id="ARBA00022475"/>
    </source>
</evidence>
<feature type="transmembrane region" description="Helical" evidence="6">
    <location>
        <begin position="283"/>
        <end position="306"/>
    </location>
</feature>
<accession>A0ABY4JNW8</accession>
<evidence type="ECO:0000256" key="5">
    <source>
        <dbReference type="ARBA" id="ARBA00023136"/>
    </source>
</evidence>
<feature type="transmembrane region" description="Helical" evidence="6">
    <location>
        <begin position="656"/>
        <end position="676"/>
    </location>
</feature>
<gene>
    <name evidence="8" type="ORF">MY490_06820</name>
</gene>
<evidence type="ECO:0000256" key="4">
    <source>
        <dbReference type="ARBA" id="ARBA00022989"/>
    </source>
</evidence>
<organism evidence="8 9">
    <name type="scientific">Gottfriedia acidiceleris</name>
    <dbReference type="NCBI Taxonomy" id="371036"/>
    <lineage>
        <taxon>Bacteria</taxon>
        <taxon>Bacillati</taxon>
        <taxon>Bacillota</taxon>
        <taxon>Bacilli</taxon>
        <taxon>Bacillales</taxon>
        <taxon>Bacillaceae</taxon>
        <taxon>Gottfriedia</taxon>
    </lineage>
</organism>
<reference evidence="8 9" key="1">
    <citation type="submission" date="2022-04" db="EMBL/GenBank/DDBJ databases">
        <title>Mechanism of arsenic methylation and mitigation arsenic toxicity by Bacillus sp. LH14 from an Arsenic-Contaminated Paddy Soil.</title>
        <authorList>
            <person name="Wang D."/>
        </authorList>
    </citation>
    <scope>NUCLEOTIDE SEQUENCE [LARGE SCALE GENOMIC DNA]</scope>
    <source>
        <strain evidence="8 9">LH14</strain>
    </source>
</reference>
<dbReference type="RefSeq" id="WP_248268553.1">
    <property type="nucleotide sequence ID" value="NZ_CP096034.1"/>
</dbReference>
<evidence type="ECO:0000313" key="9">
    <source>
        <dbReference type="Proteomes" id="UP000830639"/>
    </source>
</evidence>
<keyword evidence="4 6" id="KW-1133">Transmembrane helix</keyword>
<evidence type="ECO:0000313" key="8">
    <source>
        <dbReference type="EMBL" id="UPM55543.1"/>
    </source>
</evidence>
<sequence>MKRLIFILLTITLIVVSFLTVKQFEYIQFQSFNKNDNNEIWNVHIEAGNPKNNKLENFQLLNAVALKAEVNLQRVSYEKDRNNENKVVYYVVLYEANKYFEKLKLKSGIFLEKSSDYNDFLSTVHTNDTHQVGQLEIFHSFDPIEIRPMIAAEKTKDIKGTYTLYGIDKAESFKSKAAENGFIVNISKDQAQSLITKYPYQEMLYKALLILCFLIALAIQYDVVNTYKEIAVRKLLGYNFWHIGSYLIRKYIKVLFGAIAVGFLGLILYLYLYNQFQQLLPFLYFWVTNIIPLILIFIFIYLITWIGTKNINISQMIKNKKPIESLFYLNIVVRFILAIFLILGLQQGISTYLELKSTVDKHEKWSLLKDYSYLGVVATNISETMSLLENEKKKKQFQFLYKELESQGAFYISPSPYYLNNASNFPLNPDPWGMDGKKVEINKNYLTINKIVDTNNKRLQIPENNSKNQITAIVPIKYKKYENSIKRTIGKDYIGIYNLKDLKPVNVNIIYVKNKQTYFTYSTNMAVKNAHQITDPITILVNDQFDPRILANHISMGYGFYTKNSGCNAPFEMTQNTLKKYELHDIWQPNSIAYSSVELKIENDRKSLQLSTIYCTLYLLLATVLIFFSSMYYLEMNKQLLALQWIFGYMFFEKHSLVYLVILVFWNLTFMVSFFISSSNLLLKITFGLALFDILLISIILIIKEYQTVKQVFIAK</sequence>
<evidence type="ECO:0000256" key="1">
    <source>
        <dbReference type="ARBA" id="ARBA00004651"/>
    </source>
</evidence>
<dbReference type="Pfam" id="PF02687">
    <property type="entry name" value="FtsX"/>
    <property type="match status" value="1"/>
</dbReference>
<dbReference type="EMBL" id="CP096034">
    <property type="protein sequence ID" value="UPM55543.1"/>
    <property type="molecule type" value="Genomic_DNA"/>
</dbReference>
<feature type="transmembrane region" description="Helical" evidence="6">
    <location>
        <begin position="203"/>
        <end position="224"/>
    </location>
</feature>
<evidence type="ECO:0000259" key="7">
    <source>
        <dbReference type="Pfam" id="PF02687"/>
    </source>
</evidence>
<feature type="transmembrane region" description="Helical" evidence="6">
    <location>
        <begin position="326"/>
        <end position="345"/>
    </location>
</feature>
<feature type="domain" description="ABC3 transporter permease C-terminal" evidence="7">
    <location>
        <begin position="206"/>
        <end position="309"/>
    </location>
</feature>
<feature type="transmembrane region" description="Helical" evidence="6">
    <location>
        <begin position="617"/>
        <end position="635"/>
    </location>
</feature>
<feature type="transmembrane region" description="Helical" evidence="6">
    <location>
        <begin position="251"/>
        <end position="271"/>
    </location>
</feature>
<feature type="transmembrane region" description="Helical" evidence="6">
    <location>
        <begin position="682"/>
        <end position="703"/>
    </location>
</feature>
<keyword evidence="5 6" id="KW-0472">Membrane</keyword>
<evidence type="ECO:0000256" key="6">
    <source>
        <dbReference type="SAM" id="Phobius"/>
    </source>
</evidence>
<name>A0ABY4JNW8_9BACI</name>
<keyword evidence="3 6" id="KW-0812">Transmembrane</keyword>
<dbReference type="Proteomes" id="UP000830639">
    <property type="component" value="Chromosome"/>
</dbReference>
<comment type="subcellular location">
    <subcellularLocation>
        <location evidence="1">Cell membrane</location>
        <topology evidence="1">Multi-pass membrane protein</topology>
    </subcellularLocation>
</comment>
<keyword evidence="2" id="KW-1003">Cell membrane</keyword>
<evidence type="ECO:0000256" key="3">
    <source>
        <dbReference type="ARBA" id="ARBA00022692"/>
    </source>
</evidence>
<keyword evidence="9" id="KW-1185">Reference proteome</keyword>
<proteinExistence type="predicted"/>